<evidence type="ECO:0008006" key="3">
    <source>
        <dbReference type="Google" id="ProtNLM"/>
    </source>
</evidence>
<keyword evidence="2" id="KW-1185">Reference proteome</keyword>
<evidence type="ECO:0000313" key="2">
    <source>
        <dbReference type="Proteomes" id="UP000596661"/>
    </source>
</evidence>
<dbReference type="EnsemblPlants" id="evm.model.02.1299">
    <property type="protein sequence ID" value="cds.evm.model.02.1299"/>
    <property type="gene ID" value="evm.TU.02.1299"/>
</dbReference>
<protein>
    <recommendedName>
        <fullName evidence="3">Protein kinase domain-containing protein</fullName>
    </recommendedName>
</protein>
<name>A0A803NT32_CANSA</name>
<dbReference type="Gramene" id="evm.model.02.1299">
    <property type="protein sequence ID" value="cds.evm.model.02.1299"/>
    <property type="gene ID" value="evm.TU.02.1299"/>
</dbReference>
<dbReference type="PANTHER" id="PTHR48003:SF5">
    <property type="entry name" value="OS07G0626500 PROTEIN"/>
    <property type="match status" value="1"/>
</dbReference>
<reference evidence="1" key="2">
    <citation type="submission" date="2021-03" db="UniProtKB">
        <authorList>
            <consortium name="EnsemblPlants"/>
        </authorList>
    </citation>
    <scope>IDENTIFICATION</scope>
</reference>
<dbReference type="EMBL" id="UZAU01000174">
    <property type="status" value="NOT_ANNOTATED_CDS"/>
    <property type="molecule type" value="Genomic_DNA"/>
</dbReference>
<dbReference type="Proteomes" id="UP000596661">
    <property type="component" value="Chromosome 2"/>
</dbReference>
<dbReference type="InterPro" id="IPR053059">
    <property type="entry name" value="Inactive_SerThr-Kinase_ABA"/>
</dbReference>
<dbReference type="PANTHER" id="PTHR48003">
    <property type="entry name" value="OS07G0626500 PROTEIN"/>
    <property type="match status" value="1"/>
</dbReference>
<proteinExistence type="predicted"/>
<evidence type="ECO:0000313" key="1">
    <source>
        <dbReference type="EnsemblPlants" id="cds.evm.model.02.1299"/>
    </source>
</evidence>
<sequence length="120" mass="13518">MAPKVRKAPEPKLSQVTSVLGFAGPDSRAYLEKIHQFFIVNSRDYTWRGLPHGNLKPTNILLAGPEYEARLTLITALMTPAGIAEQILNMGALGYRARNYPQQPNQFPHSRLMFMHLELS</sequence>
<accession>A0A803NT32</accession>
<reference evidence="1" key="1">
    <citation type="submission" date="2018-11" db="EMBL/GenBank/DDBJ databases">
        <authorList>
            <person name="Grassa J C."/>
        </authorList>
    </citation>
    <scope>NUCLEOTIDE SEQUENCE [LARGE SCALE GENOMIC DNA]</scope>
</reference>
<organism evidence="1 2">
    <name type="scientific">Cannabis sativa</name>
    <name type="common">Hemp</name>
    <name type="synonym">Marijuana</name>
    <dbReference type="NCBI Taxonomy" id="3483"/>
    <lineage>
        <taxon>Eukaryota</taxon>
        <taxon>Viridiplantae</taxon>
        <taxon>Streptophyta</taxon>
        <taxon>Embryophyta</taxon>
        <taxon>Tracheophyta</taxon>
        <taxon>Spermatophyta</taxon>
        <taxon>Magnoliopsida</taxon>
        <taxon>eudicotyledons</taxon>
        <taxon>Gunneridae</taxon>
        <taxon>Pentapetalae</taxon>
        <taxon>rosids</taxon>
        <taxon>fabids</taxon>
        <taxon>Rosales</taxon>
        <taxon>Cannabaceae</taxon>
        <taxon>Cannabis</taxon>
    </lineage>
</organism>
<dbReference type="AlphaFoldDB" id="A0A803NT32"/>
<dbReference type="EMBL" id="UZAU01000173">
    <property type="status" value="NOT_ANNOTATED_CDS"/>
    <property type="molecule type" value="Genomic_DNA"/>
</dbReference>